<dbReference type="InterPro" id="IPR013785">
    <property type="entry name" value="Aldolase_TIM"/>
</dbReference>
<dbReference type="InterPro" id="IPR034391">
    <property type="entry name" value="AdoMet-like_SPASM_containing"/>
</dbReference>
<dbReference type="Gene3D" id="3.20.20.70">
    <property type="entry name" value="Aldolase class I"/>
    <property type="match status" value="1"/>
</dbReference>
<keyword evidence="5" id="KW-0408">Iron</keyword>
<dbReference type="RefSeq" id="WP_183198366.1">
    <property type="nucleotide sequence ID" value="NZ_JACIEK010000001.1"/>
</dbReference>
<dbReference type="InterPro" id="IPR050377">
    <property type="entry name" value="Radical_SAM_PqqE_MftC-like"/>
</dbReference>
<evidence type="ECO:0000256" key="5">
    <source>
        <dbReference type="ARBA" id="ARBA00023004"/>
    </source>
</evidence>
<accession>A0A7W6EBT3</accession>
<evidence type="ECO:0000313" key="8">
    <source>
        <dbReference type="EMBL" id="MBB3997136.1"/>
    </source>
</evidence>
<dbReference type="SFLD" id="SFLDG01387">
    <property type="entry name" value="BtrN-like_SPASM_domain_contain"/>
    <property type="match status" value="1"/>
</dbReference>
<dbReference type="GO" id="GO:0003824">
    <property type="term" value="F:catalytic activity"/>
    <property type="evidence" value="ECO:0007669"/>
    <property type="project" value="InterPro"/>
</dbReference>
<dbReference type="PROSITE" id="PS51918">
    <property type="entry name" value="RADICAL_SAM"/>
    <property type="match status" value="1"/>
</dbReference>
<dbReference type="SFLD" id="SFLDG01067">
    <property type="entry name" value="SPASM/twitch_domain_containing"/>
    <property type="match status" value="1"/>
</dbReference>
<dbReference type="InterPro" id="IPR023885">
    <property type="entry name" value="4Fe4S-binding_SPASM_dom"/>
</dbReference>
<dbReference type="InterPro" id="IPR006638">
    <property type="entry name" value="Elp3/MiaA/NifB-like_rSAM"/>
</dbReference>
<feature type="domain" description="Radical SAM core" evidence="7">
    <location>
        <begin position="128"/>
        <end position="361"/>
    </location>
</feature>
<dbReference type="GO" id="GO:0051536">
    <property type="term" value="F:iron-sulfur cluster binding"/>
    <property type="evidence" value="ECO:0007669"/>
    <property type="project" value="UniProtKB-KW"/>
</dbReference>
<dbReference type="PANTHER" id="PTHR11228:SF7">
    <property type="entry name" value="PQQA PEPTIDE CYCLASE"/>
    <property type="match status" value="1"/>
</dbReference>
<comment type="caution">
    <text evidence="8">The sequence shown here is derived from an EMBL/GenBank/DDBJ whole genome shotgun (WGS) entry which is preliminary data.</text>
</comment>
<dbReference type="GO" id="GO:0046872">
    <property type="term" value="F:metal ion binding"/>
    <property type="evidence" value="ECO:0007669"/>
    <property type="project" value="UniProtKB-KW"/>
</dbReference>
<keyword evidence="2" id="KW-0004">4Fe-4S</keyword>
<protein>
    <submittedName>
        <fullName evidence="8">Radical SAM protein with 4Fe4S-binding SPASM domain</fullName>
    </submittedName>
</protein>
<evidence type="ECO:0000259" key="7">
    <source>
        <dbReference type="PROSITE" id="PS51918"/>
    </source>
</evidence>
<evidence type="ECO:0000256" key="2">
    <source>
        <dbReference type="ARBA" id="ARBA00022485"/>
    </source>
</evidence>
<keyword evidence="3" id="KW-0949">S-adenosyl-L-methionine</keyword>
<dbReference type="AlphaFoldDB" id="A0A7W6EBT3"/>
<name>A0A7W6EBT3_9HYPH</name>
<dbReference type="Pfam" id="PF04055">
    <property type="entry name" value="Radical_SAM"/>
    <property type="match status" value="1"/>
</dbReference>
<dbReference type="Proteomes" id="UP000542776">
    <property type="component" value="Unassembled WGS sequence"/>
</dbReference>
<dbReference type="InterPro" id="IPR058240">
    <property type="entry name" value="rSAM_sf"/>
</dbReference>
<sequence length="462" mass="50536">MVAPLVGTYGGTRPSPLTIALFELGTDADPDVLPDLEHATPLARATREGDTLLDNMPLTLSFPPIADSAGRLFAIQVSSADEAVGAPTVWLSDADERTAGHRRCFVGTEPQGAFGAHAQIGYAPKLSRDPVPRHLLYSPITQCNLNCVHCISRDTRKTVSRLADGIKNEIAAWAGKGWIRSITTDYSGDILWAEARYGGELDFLFALDVPLSIDTNGAYLTPEVSRRLMDSRLTTLNVSLDTPDPETYKWIRKGAPPLPAVIENVRALIAARDEAGARGRVRLSLSFTIMRSTLDQWDDFIRLAADLGIEVVWSRHLEVYTGDLDAQSLWHDQARHNAAQAKAQALAADLGVQLFMQGPFETVAAAPGKRWCDAPWTSAVILGNGDVQVCCMPKTKIGNLNETPMEELWAGPRYQAFRGAVNSVAPPTVCQVCPMFRQPNNEDSYFPYRRLADAKAPVEWAL</sequence>
<dbReference type="InterPro" id="IPR007197">
    <property type="entry name" value="rSAM"/>
</dbReference>
<evidence type="ECO:0000256" key="1">
    <source>
        <dbReference type="ARBA" id="ARBA00001966"/>
    </source>
</evidence>
<dbReference type="SMART" id="SM00729">
    <property type="entry name" value="Elp3"/>
    <property type="match status" value="1"/>
</dbReference>
<evidence type="ECO:0000256" key="4">
    <source>
        <dbReference type="ARBA" id="ARBA00022723"/>
    </source>
</evidence>
<dbReference type="Pfam" id="PF13186">
    <property type="entry name" value="SPASM"/>
    <property type="match status" value="1"/>
</dbReference>
<keyword evidence="9" id="KW-1185">Reference proteome</keyword>
<keyword evidence="4" id="KW-0479">Metal-binding</keyword>
<dbReference type="CDD" id="cd01335">
    <property type="entry name" value="Radical_SAM"/>
    <property type="match status" value="1"/>
</dbReference>
<comment type="cofactor">
    <cofactor evidence="1">
        <name>[4Fe-4S] cluster</name>
        <dbReference type="ChEBI" id="CHEBI:49883"/>
    </cofactor>
</comment>
<dbReference type="EMBL" id="JACIEK010000001">
    <property type="protein sequence ID" value="MBB3997136.1"/>
    <property type="molecule type" value="Genomic_DNA"/>
</dbReference>
<keyword evidence="6" id="KW-0411">Iron-sulfur</keyword>
<dbReference type="SUPFAM" id="SSF102114">
    <property type="entry name" value="Radical SAM enzymes"/>
    <property type="match status" value="1"/>
</dbReference>
<evidence type="ECO:0000256" key="3">
    <source>
        <dbReference type="ARBA" id="ARBA00022691"/>
    </source>
</evidence>
<evidence type="ECO:0000313" key="9">
    <source>
        <dbReference type="Proteomes" id="UP000542776"/>
    </source>
</evidence>
<proteinExistence type="predicted"/>
<dbReference type="SFLD" id="SFLDS00029">
    <property type="entry name" value="Radical_SAM"/>
    <property type="match status" value="1"/>
</dbReference>
<evidence type="ECO:0000256" key="6">
    <source>
        <dbReference type="ARBA" id="ARBA00023014"/>
    </source>
</evidence>
<organism evidence="8 9">
    <name type="scientific">Aureimonas pseudogalii</name>
    <dbReference type="NCBI Taxonomy" id="1744844"/>
    <lineage>
        <taxon>Bacteria</taxon>
        <taxon>Pseudomonadati</taxon>
        <taxon>Pseudomonadota</taxon>
        <taxon>Alphaproteobacteria</taxon>
        <taxon>Hyphomicrobiales</taxon>
        <taxon>Aurantimonadaceae</taxon>
        <taxon>Aureimonas</taxon>
    </lineage>
</organism>
<dbReference type="PANTHER" id="PTHR11228">
    <property type="entry name" value="RADICAL SAM DOMAIN PROTEIN"/>
    <property type="match status" value="1"/>
</dbReference>
<reference evidence="8 9" key="1">
    <citation type="submission" date="2020-08" db="EMBL/GenBank/DDBJ databases">
        <title>Genomic Encyclopedia of Type Strains, Phase IV (KMG-IV): sequencing the most valuable type-strain genomes for metagenomic binning, comparative biology and taxonomic classification.</title>
        <authorList>
            <person name="Goeker M."/>
        </authorList>
    </citation>
    <scope>NUCLEOTIDE SEQUENCE [LARGE SCALE GENOMIC DNA]</scope>
    <source>
        <strain evidence="8 9">DSM 102238</strain>
    </source>
</reference>
<dbReference type="CDD" id="cd21109">
    <property type="entry name" value="SPASM"/>
    <property type="match status" value="1"/>
</dbReference>
<gene>
    <name evidence="8" type="ORF">GGR04_000957</name>
</gene>